<reference evidence="2" key="2">
    <citation type="journal article" date="2024" name="Plant">
        <title>Genomic evolution and insights into agronomic trait innovations of Sesamum species.</title>
        <authorList>
            <person name="Miao H."/>
            <person name="Wang L."/>
            <person name="Qu L."/>
            <person name="Liu H."/>
            <person name="Sun Y."/>
            <person name="Le M."/>
            <person name="Wang Q."/>
            <person name="Wei S."/>
            <person name="Zheng Y."/>
            <person name="Lin W."/>
            <person name="Duan Y."/>
            <person name="Cao H."/>
            <person name="Xiong S."/>
            <person name="Wang X."/>
            <person name="Wei L."/>
            <person name="Li C."/>
            <person name="Ma Q."/>
            <person name="Ju M."/>
            <person name="Zhao R."/>
            <person name="Li G."/>
            <person name="Mu C."/>
            <person name="Tian Q."/>
            <person name="Mei H."/>
            <person name="Zhang T."/>
            <person name="Gao T."/>
            <person name="Zhang H."/>
        </authorList>
    </citation>
    <scope>NUCLEOTIDE SEQUENCE</scope>
    <source>
        <strain evidence="2">3651</strain>
    </source>
</reference>
<protein>
    <submittedName>
        <fullName evidence="2">Uncharacterized protein</fullName>
    </submittedName>
</protein>
<dbReference type="AlphaFoldDB" id="A0AAE1Y7G4"/>
<feature type="compositionally biased region" description="Low complexity" evidence="1">
    <location>
        <begin position="27"/>
        <end position="41"/>
    </location>
</feature>
<comment type="caution">
    <text evidence="2">The sequence shown here is derived from an EMBL/GenBank/DDBJ whole genome shotgun (WGS) entry which is preliminary data.</text>
</comment>
<name>A0AAE1Y7G4_9LAMI</name>
<evidence type="ECO:0000313" key="2">
    <source>
        <dbReference type="EMBL" id="KAK4425093.1"/>
    </source>
</evidence>
<gene>
    <name evidence="2" type="ORF">Salat_1703100</name>
</gene>
<accession>A0AAE1Y7G4</accession>
<dbReference type="Proteomes" id="UP001293254">
    <property type="component" value="Unassembled WGS sequence"/>
</dbReference>
<organism evidence="2 3">
    <name type="scientific">Sesamum alatum</name>
    <dbReference type="NCBI Taxonomy" id="300844"/>
    <lineage>
        <taxon>Eukaryota</taxon>
        <taxon>Viridiplantae</taxon>
        <taxon>Streptophyta</taxon>
        <taxon>Embryophyta</taxon>
        <taxon>Tracheophyta</taxon>
        <taxon>Spermatophyta</taxon>
        <taxon>Magnoliopsida</taxon>
        <taxon>eudicotyledons</taxon>
        <taxon>Gunneridae</taxon>
        <taxon>Pentapetalae</taxon>
        <taxon>asterids</taxon>
        <taxon>lamiids</taxon>
        <taxon>Lamiales</taxon>
        <taxon>Pedaliaceae</taxon>
        <taxon>Sesamum</taxon>
    </lineage>
</organism>
<sequence>MRSSTPPILRPTFNTSPSHSPPPPTSAPSVAATPSSAASHCPPSPRFPYERWRSPAYTPPPSCSIGRHRPTPPPTLASLPLSRTPSSKAHLAVLVRLPSPPQASTLTGQSLYMWPKTLHPKQKGW</sequence>
<keyword evidence="3" id="KW-1185">Reference proteome</keyword>
<dbReference type="EMBL" id="JACGWO010000006">
    <property type="protein sequence ID" value="KAK4425093.1"/>
    <property type="molecule type" value="Genomic_DNA"/>
</dbReference>
<reference evidence="2" key="1">
    <citation type="submission" date="2020-06" db="EMBL/GenBank/DDBJ databases">
        <authorList>
            <person name="Li T."/>
            <person name="Hu X."/>
            <person name="Zhang T."/>
            <person name="Song X."/>
            <person name="Zhang H."/>
            <person name="Dai N."/>
            <person name="Sheng W."/>
            <person name="Hou X."/>
            <person name="Wei L."/>
        </authorList>
    </citation>
    <scope>NUCLEOTIDE SEQUENCE</scope>
    <source>
        <strain evidence="2">3651</strain>
        <tissue evidence="2">Leaf</tissue>
    </source>
</reference>
<feature type="region of interest" description="Disordered" evidence="1">
    <location>
        <begin position="1"/>
        <end position="82"/>
    </location>
</feature>
<evidence type="ECO:0000256" key="1">
    <source>
        <dbReference type="SAM" id="MobiDB-lite"/>
    </source>
</evidence>
<evidence type="ECO:0000313" key="3">
    <source>
        <dbReference type="Proteomes" id="UP001293254"/>
    </source>
</evidence>
<proteinExistence type="predicted"/>